<dbReference type="PROSITE" id="PS00018">
    <property type="entry name" value="EF_HAND_1"/>
    <property type="match status" value="1"/>
</dbReference>
<proteinExistence type="predicted"/>
<dbReference type="Gene3D" id="1.10.238.10">
    <property type="entry name" value="EF-hand"/>
    <property type="match status" value="1"/>
</dbReference>
<dbReference type="EMBL" id="JASMWN010000008">
    <property type="protein sequence ID" value="MDU9004477.1"/>
    <property type="molecule type" value="Genomic_DNA"/>
</dbReference>
<dbReference type="InterPro" id="IPR018247">
    <property type="entry name" value="EF_Hand_1_Ca_BS"/>
</dbReference>
<evidence type="ECO:0000313" key="1">
    <source>
        <dbReference type="EMBL" id="MDU9004477.1"/>
    </source>
</evidence>
<dbReference type="Proteomes" id="UP001255416">
    <property type="component" value="Unassembled WGS sequence"/>
</dbReference>
<sequence length="211" mass="23349">MRLRYGMLYVSAVAVTALTAVPTTVLSDARHSMLENNSGDGKPFPDMIEQLLRVPMAVDADGDGVLSGDEILRAGERLLTLDDNGDGKLNGVEMGAYEEVLPLIRWHRITNLLDRDGDIRLSAEEIAGATESLAILDRNHDFKIDESELSMRRLGLPVFARPMGLDFEEWLGLPSNLLKLRSAAICSTVFWQPSSGCAHRRFQHEDVSTKI</sequence>
<organism evidence="1 2">
    <name type="scientific">Sedimentitalea todarodis</name>
    <dbReference type="NCBI Taxonomy" id="1631240"/>
    <lineage>
        <taxon>Bacteria</taxon>
        <taxon>Pseudomonadati</taxon>
        <taxon>Pseudomonadota</taxon>
        <taxon>Alphaproteobacteria</taxon>
        <taxon>Rhodobacterales</taxon>
        <taxon>Paracoccaceae</taxon>
        <taxon>Sedimentitalea</taxon>
    </lineage>
</organism>
<reference evidence="2" key="1">
    <citation type="submission" date="2023-05" db="EMBL/GenBank/DDBJ databases">
        <title>Sedimentitalea sp. nov. JM2-8.</title>
        <authorList>
            <person name="Huang J."/>
        </authorList>
    </citation>
    <scope>NUCLEOTIDE SEQUENCE [LARGE SCALE GENOMIC DNA]</scope>
    <source>
        <strain evidence="2">KHS03</strain>
    </source>
</reference>
<dbReference type="SUPFAM" id="SSF47473">
    <property type="entry name" value="EF-hand"/>
    <property type="match status" value="1"/>
</dbReference>
<dbReference type="RefSeq" id="WP_316776521.1">
    <property type="nucleotide sequence ID" value="NZ_JASMWN010000008.1"/>
</dbReference>
<comment type="caution">
    <text evidence="1">The sequence shown here is derived from an EMBL/GenBank/DDBJ whole genome shotgun (WGS) entry which is preliminary data.</text>
</comment>
<protein>
    <recommendedName>
        <fullName evidence="3">EF-hand domain-containing protein</fullName>
    </recommendedName>
</protein>
<evidence type="ECO:0008006" key="3">
    <source>
        <dbReference type="Google" id="ProtNLM"/>
    </source>
</evidence>
<dbReference type="InterPro" id="IPR011992">
    <property type="entry name" value="EF-hand-dom_pair"/>
</dbReference>
<name>A0ABU3VE76_9RHOB</name>
<gene>
    <name evidence="1" type="ORF">QO231_11500</name>
</gene>
<accession>A0ABU3VE76</accession>
<keyword evidence="2" id="KW-1185">Reference proteome</keyword>
<evidence type="ECO:0000313" key="2">
    <source>
        <dbReference type="Proteomes" id="UP001255416"/>
    </source>
</evidence>